<comment type="similarity">
    <text evidence="8">Belongs to the bacterial reverse transcriptase family.</text>
</comment>
<dbReference type="CDD" id="cd03487">
    <property type="entry name" value="RT_Bac_retron_II"/>
    <property type="match status" value="1"/>
</dbReference>
<dbReference type="Proteomes" id="UP000006762">
    <property type="component" value="Unassembled WGS sequence"/>
</dbReference>
<evidence type="ECO:0000313" key="11">
    <source>
        <dbReference type="EMBL" id="EKE73260.1"/>
    </source>
</evidence>
<dbReference type="GO" id="GO:0003723">
    <property type="term" value="F:RNA binding"/>
    <property type="evidence" value="ECO:0007669"/>
    <property type="project" value="InterPro"/>
</dbReference>
<dbReference type="GO" id="GO:0046872">
    <property type="term" value="F:metal ion binding"/>
    <property type="evidence" value="ECO:0007669"/>
    <property type="project" value="UniProtKB-KW"/>
</dbReference>
<dbReference type="EMBL" id="AMRK01000002">
    <property type="protein sequence ID" value="EKE73260.1"/>
    <property type="molecule type" value="Genomic_DNA"/>
</dbReference>
<dbReference type="PATRIC" id="fig|1208323.3.peg.893"/>
<proteinExistence type="inferred from homology"/>
<dbReference type="PROSITE" id="PS50878">
    <property type="entry name" value="RT_POL"/>
    <property type="match status" value="1"/>
</dbReference>
<keyword evidence="6 11" id="KW-0695">RNA-directed DNA polymerase</keyword>
<evidence type="ECO:0000256" key="5">
    <source>
        <dbReference type="ARBA" id="ARBA00022842"/>
    </source>
</evidence>
<feature type="domain" description="Reverse transcriptase" evidence="10">
    <location>
        <begin position="16"/>
        <end position="238"/>
    </location>
</feature>
<dbReference type="InterPro" id="IPR000477">
    <property type="entry name" value="RT_dom"/>
</dbReference>
<dbReference type="GO" id="GO:0051607">
    <property type="term" value="P:defense response to virus"/>
    <property type="evidence" value="ECO:0007669"/>
    <property type="project" value="UniProtKB-KW"/>
</dbReference>
<gene>
    <name evidence="11" type="ORF">B30_04337</name>
</gene>
<dbReference type="InterPro" id="IPR000123">
    <property type="entry name" value="Reverse_transcriptase_msDNA"/>
</dbReference>
<reference evidence="11 12" key="1">
    <citation type="submission" date="2012-09" db="EMBL/GenBank/DDBJ databases">
        <title>Celeribacter baekdonensis B30 Genome Sequencing.</title>
        <authorList>
            <person name="Wang W."/>
        </authorList>
    </citation>
    <scope>NUCLEOTIDE SEQUENCE [LARGE SCALE GENOMIC DNA]</scope>
    <source>
        <strain evidence="11 12">B30</strain>
    </source>
</reference>
<protein>
    <recommendedName>
        <fullName evidence="1">RNA-directed DNA polymerase</fullName>
        <ecNumber evidence="1">2.7.7.49</ecNumber>
    </recommendedName>
</protein>
<evidence type="ECO:0000256" key="8">
    <source>
        <dbReference type="ARBA" id="ARBA00034120"/>
    </source>
</evidence>
<dbReference type="eggNOG" id="COG3344">
    <property type="taxonomic scope" value="Bacteria"/>
</dbReference>
<dbReference type="PANTHER" id="PTHR34047">
    <property type="entry name" value="NUCLEAR INTRON MATURASE 1, MITOCHONDRIAL-RELATED"/>
    <property type="match status" value="1"/>
</dbReference>
<sequence>MSDIIQRIKRRFAFSDSEFNTYLNTAPFRYKNYTIPKRSGGVRLISQPSKDLKSIQRFILSEFLLPKLEIHECATAYREERNIADNARPHLQNQFLLKMDFKDFFPSIRAIDFSQYALRRSIVESEEEATMLGKIFFKSTNNGLRLSIGSPGSPPISNAVMINFDKQISSMCRDSGIAFTRYSDDLTFSSNSKGILFGIPNQVQEVLEVIQRPKLMINAEKTKFSSKKFNRHVTGITITNDGLMSLGRQTKRRVRSEVYNAPSMQPKERQRLRGYLSYAKQFEPSFVIKLWEKYPAQMALIKNSAFTKRNGDPQ</sequence>
<evidence type="ECO:0000256" key="9">
    <source>
        <dbReference type="ARBA" id="ARBA00048173"/>
    </source>
</evidence>
<dbReference type="SUPFAM" id="SSF56672">
    <property type="entry name" value="DNA/RNA polymerases"/>
    <property type="match status" value="1"/>
</dbReference>
<evidence type="ECO:0000313" key="12">
    <source>
        <dbReference type="Proteomes" id="UP000006762"/>
    </source>
</evidence>
<dbReference type="InterPro" id="IPR051083">
    <property type="entry name" value="GrpII_Intron_Splice-Mob/Def"/>
</dbReference>
<name>K2K784_9RHOB</name>
<keyword evidence="4" id="KW-0479">Metal-binding</keyword>
<dbReference type="InterPro" id="IPR043502">
    <property type="entry name" value="DNA/RNA_pol_sf"/>
</dbReference>
<evidence type="ECO:0000256" key="4">
    <source>
        <dbReference type="ARBA" id="ARBA00022723"/>
    </source>
</evidence>
<evidence type="ECO:0000259" key="10">
    <source>
        <dbReference type="PROSITE" id="PS50878"/>
    </source>
</evidence>
<dbReference type="NCBIfam" id="NF038233">
    <property type="entry name" value="retron_St85_RT"/>
    <property type="match status" value="1"/>
</dbReference>
<comment type="catalytic activity">
    <reaction evidence="9">
        <text>DNA(n) + a 2'-deoxyribonucleoside 5'-triphosphate = DNA(n+1) + diphosphate</text>
        <dbReference type="Rhea" id="RHEA:22508"/>
        <dbReference type="Rhea" id="RHEA-COMP:17339"/>
        <dbReference type="Rhea" id="RHEA-COMP:17340"/>
        <dbReference type="ChEBI" id="CHEBI:33019"/>
        <dbReference type="ChEBI" id="CHEBI:61560"/>
        <dbReference type="ChEBI" id="CHEBI:173112"/>
        <dbReference type="EC" id="2.7.7.49"/>
    </reaction>
</comment>
<dbReference type="Pfam" id="PF00078">
    <property type="entry name" value="RVT_1"/>
    <property type="match status" value="1"/>
</dbReference>
<keyword evidence="3" id="KW-0548">Nucleotidyltransferase</keyword>
<evidence type="ECO:0000256" key="1">
    <source>
        <dbReference type="ARBA" id="ARBA00012493"/>
    </source>
</evidence>
<keyword evidence="2" id="KW-0808">Transferase</keyword>
<evidence type="ECO:0000256" key="6">
    <source>
        <dbReference type="ARBA" id="ARBA00022918"/>
    </source>
</evidence>
<keyword evidence="5" id="KW-0460">Magnesium</keyword>
<keyword evidence="12" id="KW-1185">Reference proteome</keyword>
<comment type="caution">
    <text evidence="11">The sequence shown here is derived from an EMBL/GenBank/DDBJ whole genome shotgun (WGS) entry which is preliminary data.</text>
</comment>
<dbReference type="PRINTS" id="PR00866">
    <property type="entry name" value="RNADNAPOLMS"/>
</dbReference>
<dbReference type="GO" id="GO:0003964">
    <property type="term" value="F:RNA-directed DNA polymerase activity"/>
    <property type="evidence" value="ECO:0007669"/>
    <property type="project" value="UniProtKB-KW"/>
</dbReference>
<evidence type="ECO:0000256" key="2">
    <source>
        <dbReference type="ARBA" id="ARBA00022679"/>
    </source>
</evidence>
<evidence type="ECO:0000256" key="7">
    <source>
        <dbReference type="ARBA" id="ARBA00023118"/>
    </source>
</evidence>
<dbReference type="RefSeq" id="WP_009570801.1">
    <property type="nucleotide sequence ID" value="NZ_AMRK01000002.1"/>
</dbReference>
<organism evidence="11 12">
    <name type="scientific">Celeribacter baekdonensis B30</name>
    <dbReference type="NCBI Taxonomy" id="1208323"/>
    <lineage>
        <taxon>Bacteria</taxon>
        <taxon>Pseudomonadati</taxon>
        <taxon>Pseudomonadota</taxon>
        <taxon>Alphaproteobacteria</taxon>
        <taxon>Rhodobacterales</taxon>
        <taxon>Roseobacteraceae</taxon>
        <taxon>Celeribacter</taxon>
    </lineage>
</organism>
<keyword evidence="7" id="KW-0051">Antiviral defense</keyword>
<accession>K2K784</accession>
<dbReference type="AlphaFoldDB" id="K2K784"/>
<dbReference type="PANTHER" id="PTHR34047:SF7">
    <property type="entry name" value="RNA-DIRECTED DNA POLYMERASE"/>
    <property type="match status" value="1"/>
</dbReference>
<evidence type="ECO:0000256" key="3">
    <source>
        <dbReference type="ARBA" id="ARBA00022695"/>
    </source>
</evidence>
<dbReference type="STRING" id="1208323.B30_04337"/>
<dbReference type="EC" id="2.7.7.49" evidence="1"/>